<dbReference type="InterPro" id="IPR000073">
    <property type="entry name" value="AB_hydrolase_1"/>
</dbReference>
<evidence type="ECO:0000256" key="11">
    <source>
        <dbReference type="ARBA" id="ARBA00048919"/>
    </source>
</evidence>
<dbReference type="SUPFAM" id="SSF53474">
    <property type="entry name" value="alpha/beta-Hydrolases"/>
    <property type="match status" value="1"/>
</dbReference>
<proteinExistence type="evidence at transcript level"/>
<keyword evidence="2 13" id="KW-0378">Hydrolase</keyword>
<comment type="catalytic activity">
    <reaction evidence="8">
        <text>1-octadecanoyl-2-(4Z,7Z,10Z,13Z,16Z,19Z-docosahexaenoyl)-sn-glycerol + H2O = 2-(4Z,7Z,10Z,13Z,16Z,19Z-docosahexaenoyl)-glycerol + octadecanoate + H(+)</text>
        <dbReference type="Rhea" id="RHEA:77107"/>
        <dbReference type="ChEBI" id="CHEBI:15377"/>
        <dbReference type="ChEBI" id="CHEBI:15378"/>
        <dbReference type="ChEBI" id="CHEBI:25629"/>
        <dbReference type="ChEBI" id="CHEBI:77129"/>
        <dbReference type="ChEBI" id="CHEBI:186738"/>
    </reaction>
</comment>
<name>A0A2L2Y2U1_PARTP</name>
<comment type="similarity">
    <text evidence="1">Belongs to the AB hydrolase superfamily.</text>
</comment>
<evidence type="ECO:0000256" key="7">
    <source>
        <dbReference type="ARBA" id="ARBA00044064"/>
    </source>
</evidence>
<evidence type="ECO:0000256" key="6">
    <source>
        <dbReference type="ARBA" id="ARBA00043742"/>
    </source>
</evidence>
<evidence type="ECO:0000256" key="1">
    <source>
        <dbReference type="ARBA" id="ARBA00008645"/>
    </source>
</evidence>
<comment type="catalytic activity">
    <reaction evidence="11">
        <text>1-octadecanoyl-2-(5Z,8Z,11Z,14Z-eicosatetraenoyl)-sn-glycerol + H2O = 2-(5Z,8Z,11Z,14Z-eicosatetraenoyl)-glycerol + octadecanoate + H(+)</text>
        <dbReference type="Rhea" id="RHEA:38507"/>
        <dbReference type="ChEBI" id="CHEBI:15377"/>
        <dbReference type="ChEBI" id="CHEBI:15378"/>
        <dbReference type="ChEBI" id="CHEBI:25629"/>
        <dbReference type="ChEBI" id="CHEBI:52392"/>
        <dbReference type="ChEBI" id="CHEBI:75728"/>
    </reaction>
</comment>
<comment type="catalytic activity">
    <reaction evidence="6">
        <text>a 1,3-diacyl-sn-glycerol + H2O = a 1-acyl-sn-glycerol + a fatty acid + H(+)</text>
        <dbReference type="Rhea" id="RHEA:38503"/>
        <dbReference type="ChEBI" id="CHEBI:15377"/>
        <dbReference type="ChEBI" id="CHEBI:15378"/>
        <dbReference type="ChEBI" id="CHEBI:28868"/>
        <dbReference type="ChEBI" id="CHEBI:64683"/>
        <dbReference type="ChEBI" id="CHEBI:77272"/>
    </reaction>
</comment>
<evidence type="ECO:0000256" key="3">
    <source>
        <dbReference type="ARBA" id="ARBA00026104"/>
    </source>
</evidence>
<dbReference type="Gene3D" id="3.40.50.1820">
    <property type="entry name" value="alpha/beta hydrolase"/>
    <property type="match status" value="1"/>
</dbReference>
<protein>
    <recommendedName>
        <fullName evidence="7">sn-1-specific diacylglycerol lipase ABHD11</fullName>
        <ecNumber evidence="3">3.1.1.116</ecNumber>
    </recommendedName>
    <alternativeName>
        <fullName evidence="4">Alpha/beta hydrolase domain-containing protein 11</fullName>
    </alternativeName>
</protein>
<dbReference type="PRINTS" id="PR00111">
    <property type="entry name" value="ABHYDROLASE"/>
</dbReference>
<evidence type="ECO:0000259" key="12">
    <source>
        <dbReference type="Pfam" id="PF00561"/>
    </source>
</evidence>
<evidence type="ECO:0000256" key="2">
    <source>
        <dbReference type="ARBA" id="ARBA00022801"/>
    </source>
</evidence>
<reference evidence="13" key="1">
    <citation type="journal article" date="2016" name="Mol. Ecol. Resour.">
        <title>Evaluation of the impact of RNA preservation methods of spiders for de novo transcriptome assembly.</title>
        <authorList>
            <person name="Kono N."/>
            <person name="Nakamura H."/>
            <person name="Ito Y."/>
            <person name="Tomita M."/>
            <person name="Arakawa K."/>
        </authorList>
    </citation>
    <scope>NUCLEOTIDE SEQUENCE</scope>
    <source>
        <tissue evidence="13">Whole body</tissue>
    </source>
</reference>
<accession>A0A2L2Y2U1</accession>
<evidence type="ECO:0000256" key="4">
    <source>
        <dbReference type="ARBA" id="ARBA00042703"/>
    </source>
</evidence>
<feature type="domain" description="AB hydrolase-1" evidence="12">
    <location>
        <begin position="24"/>
        <end position="271"/>
    </location>
</feature>
<dbReference type="PANTHER" id="PTHR46118">
    <property type="entry name" value="PROTEIN ABHD11"/>
    <property type="match status" value="1"/>
</dbReference>
<comment type="catalytic activity">
    <reaction evidence="10">
        <text>1-octadecanoyl-2-(9Z-octadecenoyl)-sn-glycerol + H2O = 2-(9Z-octadecenoyl)-glycerol + octadecanoate + H(+)</text>
        <dbReference type="Rhea" id="RHEA:77103"/>
        <dbReference type="ChEBI" id="CHEBI:15377"/>
        <dbReference type="ChEBI" id="CHEBI:15378"/>
        <dbReference type="ChEBI" id="CHEBI:25629"/>
        <dbReference type="ChEBI" id="CHEBI:73990"/>
        <dbReference type="ChEBI" id="CHEBI:75468"/>
    </reaction>
</comment>
<dbReference type="PANTHER" id="PTHR46118:SF4">
    <property type="entry name" value="PROTEIN ABHD11"/>
    <property type="match status" value="1"/>
</dbReference>
<dbReference type="InterPro" id="IPR029058">
    <property type="entry name" value="AB_hydrolase_fold"/>
</dbReference>
<organism evidence="13">
    <name type="scientific">Parasteatoda tepidariorum</name>
    <name type="common">Common house spider</name>
    <name type="synonym">Achaearanea tepidariorum</name>
    <dbReference type="NCBI Taxonomy" id="114398"/>
    <lineage>
        <taxon>Eukaryota</taxon>
        <taxon>Metazoa</taxon>
        <taxon>Ecdysozoa</taxon>
        <taxon>Arthropoda</taxon>
        <taxon>Chelicerata</taxon>
        <taxon>Arachnida</taxon>
        <taxon>Araneae</taxon>
        <taxon>Araneomorphae</taxon>
        <taxon>Entelegynae</taxon>
        <taxon>Araneoidea</taxon>
        <taxon>Theridiidae</taxon>
        <taxon>Parasteatoda</taxon>
    </lineage>
</organism>
<dbReference type="AlphaFoldDB" id="A0A2L2Y2U1"/>
<comment type="catalytic activity">
    <reaction evidence="9">
        <text>1,2-didecanoylglycerol + H2O = decanoylglycerol + decanoate + H(+)</text>
        <dbReference type="Rhea" id="RHEA:48596"/>
        <dbReference type="ChEBI" id="CHEBI:11152"/>
        <dbReference type="ChEBI" id="CHEBI:15377"/>
        <dbReference type="ChEBI" id="CHEBI:15378"/>
        <dbReference type="ChEBI" id="CHEBI:27689"/>
        <dbReference type="ChEBI" id="CHEBI:90605"/>
    </reaction>
</comment>
<evidence type="ECO:0000313" key="13">
    <source>
        <dbReference type="EMBL" id="LAA02471.1"/>
    </source>
</evidence>
<dbReference type="EC" id="3.1.1.116" evidence="3"/>
<comment type="catalytic activity">
    <reaction evidence="5">
        <text>a 1,2-diacyl-sn-glycerol + H2O = a 2-acylglycerol + a fatty acid + H(+)</text>
        <dbReference type="Rhea" id="RHEA:33275"/>
        <dbReference type="ChEBI" id="CHEBI:15377"/>
        <dbReference type="ChEBI" id="CHEBI:15378"/>
        <dbReference type="ChEBI" id="CHEBI:17389"/>
        <dbReference type="ChEBI" id="CHEBI:17815"/>
        <dbReference type="ChEBI" id="CHEBI:28868"/>
        <dbReference type="EC" id="3.1.1.116"/>
    </reaction>
</comment>
<dbReference type="PROSITE" id="PS51257">
    <property type="entry name" value="PROKAR_LIPOPROTEIN"/>
    <property type="match status" value="1"/>
</dbReference>
<dbReference type="GO" id="GO:0052689">
    <property type="term" value="F:carboxylic ester hydrolase activity"/>
    <property type="evidence" value="ECO:0007669"/>
    <property type="project" value="TreeGrafter"/>
</dbReference>
<dbReference type="EMBL" id="IAAA01002928">
    <property type="protein sequence ID" value="LAA02471.1"/>
    <property type="molecule type" value="mRNA"/>
</dbReference>
<dbReference type="OrthoDB" id="8119704at2759"/>
<evidence type="ECO:0000256" key="5">
    <source>
        <dbReference type="ARBA" id="ARBA00043667"/>
    </source>
</evidence>
<sequence>MASCKPVTLAFKVFEAGQNVERNNPIIILHGLGGCKEHWDDIPQKVAEATHRRVYAVDARNHGDSDWSDEFNFDLNAVDLIHFIEQIAAEKVTIVGHSMGGITSMKTALKIPAKVEKIVIEDVGVLVHKGILDFIRLVFSLHEQAILNMPKVSTKQEAVKFFSDFVYERVPDEAKSLVRDSEDKNSKYLKQNSDGSISYSSNIKVLRKSLENEDTLVSKYEGVFDGPSYFIYGKKSMFNVNEEAETIKKHFPKAQFVGIEGATHNVHSDAPHPFFEALLKFLNE</sequence>
<evidence type="ECO:0000256" key="8">
    <source>
        <dbReference type="ARBA" id="ARBA00048283"/>
    </source>
</evidence>
<dbReference type="Pfam" id="PF00561">
    <property type="entry name" value="Abhydrolase_1"/>
    <property type="match status" value="1"/>
</dbReference>
<evidence type="ECO:0000256" key="10">
    <source>
        <dbReference type="ARBA" id="ARBA00048513"/>
    </source>
</evidence>
<evidence type="ECO:0000256" key="9">
    <source>
        <dbReference type="ARBA" id="ARBA00048504"/>
    </source>
</evidence>